<proteinExistence type="predicted"/>
<evidence type="ECO:0000313" key="1">
    <source>
        <dbReference type="EMBL" id="KIK43161.1"/>
    </source>
</evidence>
<dbReference type="EMBL" id="KN835220">
    <property type="protein sequence ID" value="KIK43161.1"/>
    <property type="molecule type" value="Genomic_DNA"/>
</dbReference>
<gene>
    <name evidence="1" type="ORF">CY34DRAFT_728615</name>
</gene>
<organism evidence="1 2">
    <name type="scientific">Suillus luteus UH-Slu-Lm8-n1</name>
    <dbReference type="NCBI Taxonomy" id="930992"/>
    <lineage>
        <taxon>Eukaryota</taxon>
        <taxon>Fungi</taxon>
        <taxon>Dikarya</taxon>
        <taxon>Basidiomycota</taxon>
        <taxon>Agaricomycotina</taxon>
        <taxon>Agaricomycetes</taxon>
        <taxon>Agaricomycetidae</taxon>
        <taxon>Boletales</taxon>
        <taxon>Suillineae</taxon>
        <taxon>Suillaceae</taxon>
        <taxon>Suillus</taxon>
    </lineage>
</organism>
<dbReference type="OrthoDB" id="10630319at2759"/>
<dbReference type="AlphaFoldDB" id="A0A0D0AMU1"/>
<dbReference type="HOGENOM" id="CLU_1441947_0_0_1"/>
<dbReference type="InParanoid" id="A0A0D0AMU1"/>
<keyword evidence="2" id="KW-1185">Reference proteome</keyword>
<sequence length="188" mass="21254">MQAVRAQVLSTKRVELSHAALVFYQNSCIITELNPVMEKSGPVRFSREPWVRSNDTPVPRLDLDSTDDQDSNGLMAQAMGVLFGVERIAVQRCTVIIITAQCCEDKAPRLCGLVPSFYGSRAIISRNHPFTDLSLETHHWYRNANEEIKTGRTKCPNKRANFVYTGSRKACLNQWMNDSMTLCQWALS</sequence>
<dbReference type="Proteomes" id="UP000054485">
    <property type="component" value="Unassembled WGS sequence"/>
</dbReference>
<protein>
    <submittedName>
        <fullName evidence="1">Uncharacterized protein</fullName>
    </submittedName>
</protein>
<name>A0A0D0AMU1_9AGAM</name>
<evidence type="ECO:0000313" key="2">
    <source>
        <dbReference type="Proteomes" id="UP000054485"/>
    </source>
</evidence>
<reference evidence="2" key="2">
    <citation type="submission" date="2015-01" db="EMBL/GenBank/DDBJ databases">
        <title>Evolutionary Origins and Diversification of the Mycorrhizal Mutualists.</title>
        <authorList>
            <consortium name="DOE Joint Genome Institute"/>
            <consortium name="Mycorrhizal Genomics Consortium"/>
            <person name="Kohler A."/>
            <person name="Kuo A."/>
            <person name="Nagy L.G."/>
            <person name="Floudas D."/>
            <person name="Copeland A."/>
            <person name="Barry K.W."/>
            <person name="Cichocki N."/>
            <person name="Veneault-Fourrey C."/>
            <person name="LaButti K."/>
            <person name="Lindquist E.A."/>
            <person name="Lipzen A."/>
            <person name="Lundell T."/>
            <person name="Morin E."/>
            <person name="Murat C."/>
            <person name="Riley R."/>
            <person name="Ohm R."/>
            <person name="Sun H."/>
            <person name="Tunlid A."/>
            <person name="Henrissat B."/>
            <person name="Grigoriev I.V."/>
            <person name="Hibbett D.S."/>
            <person name="Martin F."/>
        </authorList>
    </citation>
    <scope>NUCLEOTIDE SEQUENCE [LARGE SCALE GENOMIC DNA]</scope>
    <source>
        <strain evidence="2">UH-Slu-Lm8-n1</strain>
    </source>
</reference>
<accession>A0A0D0AMU1</accession>
<reference evidence="1 2" key="1">
    <citation type="submission" date="2014-04" db="EMBL/GenBank/DDBJ databases">
        <authorList>
            <consortium name="DOE Joint Genome Institute"/>
            <person name="Kuo A."/>
            <person name="Ruytinx J."/>
            <person name="Rineau F."/>
            <person name="Colpaert J."/>
            <person name="Kohler A."/>
            <person name="Nagy L.G."/>
            <person name="Floudas D."/>
            <person name="Copeland A."/>
            <person name="Barry K.W."/>
            <person name="Cichocki N."/>
            <person name="Veneault-Fourrey C."/>
            <person name="LaButti K."/>
            <person name="Lindquist E.A."/>
            <person name="Lipzen A."/>
            <person name="Lundell T."/>
            <person name="Morin E."/>
            <person name="Murat C."/>
            <person name="Sun H."/>
            <person name="Tunlid A."/>
            <person name="Henrissat B."/>
            <person name="Grigoriev I.V."/>
            <person name="Hibbett D.S."/>
            <person name="Martin F."/>
            <person name="Nordberg H.P."/>
            <person name="Cantor M.N."/>
            <person name="Hua S.X."/>
        </authorList>
    </citation>
    <scope>NUCLEOTIDE SEQUENCE [LARGE SCALE GENOMIC DNA]</scope>
    <source>
        <strain evidence="1 2">UH-Slu-Lm8-n1</strain>
    </source>
</reference>